<feature type="domain" description="NodB homology" evidence="3">
    <location>
        <begin position="92"/>
        <end position="305"/>
    </location>
</feature>
<comment type="subcellular location">
    <subcellularLocation>
        <location evidence="1">Secreted</location>
    </subcellularLocation>
</comment>
<dbReference type="CDD" id="cd10918">
    <property type="entry name" value="CE4_NodB_like_5s_6s"/>
    <property type="match status" value="1"/>
</dbReference>
<dbReference type="PANTHER" id="PTHR34216:SF3">
    <property type="entry name" value="POLY-BETA-1,6-N-ACETYL-D-GLUCOSAMINE N-DEACETYLASE"/>
    <property type="match status" value="1"/>
</dbReference>
<dbReference type="GO" id="GO:0005975">
    <property type="term" value="P:carbohydrate metabolic process"/>
    <property type="evidence" value="ECO:0007669"/>
    <property type="project" value="InterPro"/>
</dbReference>
<organism evidence="4 5">
    <name type="scientific">Candidatus Ozemobacter sibiricus</name>
    <dbReference type="NCBI Taxonomy" id="2268124"/>
    <lineage>
        <taxon>Bacteria</taxon>
        <taxon>Candidatus Ozemobacteria</taxon>
        <taxon>Candidatus Ozemobacterales</taxon>
        <taxon>Candidatus Ozemobacteraceae</taxon>
        <taxon>Candidatus Ozemobacter</taxon>
    </lineage>
</organism>
<accession>A0A367ZUT2</accession>
<dbReference type="Proteomes" id="UP000252355">
    <property type="component" value="Unassembled WGS sequence"/>
</dbReference>
<dbReference type="PROSITE" id="PS51677">
    <property type="entry name" value="NODB"/>
    <property type="match status" value="1"/>
</dbReference>
<evidence type="ECO:0000256" key="1">
    <source>
        <dbReference type="ARBA" id="ARBA00004613"/>
    </source>
</evidence>
<reference evidence="4 5" key="1">
    <citation type="submission" date="2018-05" db="EMBL/GenBank/DDBJ databases">
        <title>A metagenomic window into the 2 km-deep terrestrial subsurface aquifer revealed taxonomically and functionally diverse microbial community comprising novel uncultured bacterial lineages.</title>
        <authorList>
            <person name="Kadnikov V.V."/>
            <person name="Mardanov A.V."/>
            <person name="Beletsky A.V."/>
            <person name="Banks D."/>
            <person name="Pimenov N.V."/>
            <person name="Frank Y.A."/>
            <person name="Karnachuk O.V."/>
            <person name="Ravin N.V."/>
        </authorList>
    </citation>
    <scope>NUCLEOTIDE SEQUENCE [LARGE SCALE GENOMIC DNA]</scope>
    <source>
        <strain evidence="4">BY5</strain>
    </source>
</reference>
<dbReference type="SUPFAM" id="SSF88713">
    <property type="entry name" value="Glycoside hydrolase/deacetylase"/>
    <property type="match status" value="1"/>
</dbReference>
<dbReference type="Gene3D" id="3.20.20.370">
    <property type="entry name" value="Glycoside hydrolase/deacetylase"/>
    <property type="match status" value="1"/>
</dbReference>
<name>A0A367ZUT2_9BACT</name>
<dbReference type="EMBL" id="QOQW01000001">
    <property type="protein sequence ID" value="RCK81806.1"/>
    <property type="molecule type" value="Genomic_DNA"/>
</dbReference>
<dbReference type="GO" id="GO:0016810">
    <property type="term" value="F:hydrolase activity, acting on carbon-nitrogen (but not peptide) bonds"/>
    <property type="evidence" value="ECO:0007669"/>
    <property type="project" value="InterPro"/>
</dbReference>
<dbReference type="Pfam" id="PF01522">
    <property type="entry name" value="Polysacc_deac_1"/>
    <property type="match status" value="1"/>
</dbReference>
<sequence>MARRSPALTYRLLGLFLLGVAGAGFVLGWSQIRQDVLVVLTFHGIVDTPQQPWETTYADLLNHLARFRRHGYAALAPDEFWDWWAGRLPAGRRFLLTFDDGLESTGRAIARLAREEGIRSLWFIVTGLLGKPGFMTPEGLVALASETGCRLGLHGGTHEEFPKILAAGRDLAGEVGRAKADLERLVGGPVEFFAYPYGVHDPASRQVVASSGLRVGFTVEPWSVQRTDDPYLLPRLMYLRGHEEFGDWTPPPEARSGGLTMTLAMFAVLMALRMFLKAGEIEGRLRLAQGAARADRDLPNGDVSS</sequence>
<evidence type="ECO:0000313" key="5">
    <source>
        <dbReference type="Proteomes" id="UP000252355"/>
    </source>
</evidence>
<comment type="caution">
    <text evidence="4">The sequence shown here is derived from an EMBL/GenBank/DDBJ whole genome shotgun (WGS) entry which is preliminary data.</text>
</comment>
<dbReference type="InterPro" id="IPR011330">
    <property type="entry name" value="Glyco_hydro/deAcase_b/a-brl"/>
</dbReference>
<dbReference type="AlphaFoldDB" id="A0A367ZUT2"/>
<dbReference type="PANTHER" id="PTHR34216">
    <property type="match status" value="1"/>
</dbReference>
<evidence type="ECO:0000313" key="4">
    <source>
        <dbReference type="EMBL" id="RCK81806.1"/>
    </source>
</evidence>
<evidence type="ECO:0000259" key="3">
    <source>
        <dbReference type="PROSITE" id="PS51677"/>
    </source>
</evidence>
<proteinExistence type="predicted"/>
<evidence type="ECO:0000256" key="2">
    <source>
        <dbReference type="ARBA" id="ARBA00022729"/>
    </source>
</evidence>
<dbReference type="InterPro" id="IPR051398">
    <property type="entry name" value="Polysacch_Deacetylase"/>
</dbReference>
<keyword evidence="2" id="KW-0732">Signal</keyword>
<dbReference type="InterPro" id="IPR002509">
    <property type="entry name" value="NODB_dom"/>
</dbReference>
<dbReference type="GO" id="GO:0005576">
    <property type="term" value="C:extracellular region"/>
    <property type="evidence" value="ECO:0007669"/>
    <property type="project" value="UniProtKB-SubCell"/>
</dbReference>
<gene>
    <name evidence="4" type="ORF">OZSIB_0940</name>
</gene>
<protein>
    <submittedName>
        <fullName evidence="4">Polysaccharide deacetylase family protein</fullName>
    </submittedName>
</protein>